<evidence type="ECO:0000256" key="1">
    <source>
        <dbReference type="SAM" id="Phobius"/>
    </source>
</evidence>
<keyword evidence="1" id="KW-0472">Membrane</keyword>
<dbReference type="Proteomes" id="UP000254737">
    <property type="component" value="Unassembled WGS sequence"/>
</dbReference>
<keyword evidence="1" id="KW-0812">Transmembrane</keyword>
<dbReference type="AlphaFoldDB" id="A0A376GL77"/>
<organism evidence="2 3">
    <name type="scientific">Empedobacter falsenii</name>
    <dbReference type="NCBI Taxonomy" id="343874"/>
    <lineage>
        <taxon>Bacteria</taxon>
        <taxon>Pseudomonadati</taxon>
        <taxon>Bacteroidota</taxon>
        <taxon>Flavobacteriia</taxon>
        <taxon>Flavobacteriales</taxon>
        <taxon>Weeksellaceae</taxon>
        <taxon>Empedobacter</taxon>
    </lineage>
</organism>
<keyword evidence="1" id="KW-1133">Transmembrane helix</keyword>
<dbReference type="EMBL" id="UFXS01000001">
    <property type="protein sequence ID" value="STD59673.1"/>
    <property type="molecule type" value="Genomic_DNA"/>
</dbReference>
<proteinExistence type="predicted"/>
<sequence length="119" mass="14344">MKKILNYIIFHFIEFQKKVGNQDVSTFTTSVFFTIMLWMNILTLINYILMKNHYPNKNYIIPVILFCLGLFLIINNYIRKKQYEVYNFQSSFIGYLYLLIYITISFVSFVYSVELLKSK</sequence>
<feature type="transmembrane region" description="Helical" evidence="1">
    <location>
        <begin position="27"/>
        <end position="47"/>
    </location>
</feature>
<name>A0A376GL77_9FLAO</name>
<feature type="transmembrane region" description="Helical" evidence="1">
    <location>
        <begin position="59"/>
        <end position="78"/>
    </location>
</feature>
<accession>A0A376GL77</accession>
<gene>
    <name evidence="2" type="ORF">NCTC13456_03340</name>
</gene>
<protein>
    <submittedName>
        <fullName evidence="2">Uncharacterized protein</fullName>
    </submittedName>
</protein>
<evidence type="ECO:0000313" key="2">
    <source>
        <dbReference type="EMBL" id="STD59673.1"/>
    </source>
</evidence>
<feature type="transmembrane region" description="Helical" evidence="1">
    <location>
        <begin position="90"/>
        <end position="113"/>
    </location>
</feature>
<reference evidence="2 3" key="1">
    <citation type="submission" date="2018-06" db="EMBL/GenBank/DDBJ databases">
        <authorList>
            <consortium name="Pathogen Informatics"/>
            <person name="Doyle S."/>
        </authorList>
    </citation>
    <scope>NUCLEOTIDE SEQUENCE [LARGE SCALE GENOMIC DNA]</scope>
    <source>
        <strain evidence="2 3">NCTC13456</strain>
    </source>
</reference>
<evidence type="ECO:0000313" key="3">
    <source>
        <dbReference type="Proteomes" id="UP000254737"/>
    </source>
</evidence>